<dbReference type="EMBL" id="GG678581">
    <property type="protein sequence ID" value="EER09142.1"/>
    <property type="molecule type" value="Genomic_DNA"/>
</dbReference>
<dbReference type="RefSeq" id="XP_002777326.1">
    <property type="nucleotide sequence ID" value="XM_002777280.1"/>
</dbReference>
<gene>
    <name evidence="2" type="ORF">Pmar_PMAR024166</name>
</gene>
<dbReference type="InParanoid" id="C5L2D0"/>
<reference evidence="2 3" key="1">
    <citation type="submission" date="2008-07" db="EMBL/GenBank/DDBJ databases">
        <authorList>
            <person name="El-Sayed N."/>
            <person name="Caler E."/>
            <person name="Inman J."/>
            <person name="Amedeo P."/>
            <person name="Hass B."/>
            <person name="Wortman J."/>
        </authorList>
    </citation>
    <scope>NUCLEOTIDE SEQUENCE [LARGE SCALE GENOMIC DNA]</scope>
    <source>
        <strain evidence="3">ATCC 50983 / TXsc</strain>
    </source>
</reference>
<protein>
    <submittedName>
        <fullName evidence="2">Uncharacterized protein</fullName>
    </submittedName>
</protein>
<evidence type="ECO:0000313" key="3">
    <source>
        <dbReference type="Proteomes" id="UP000007800"/>
    </source>
</evidence>
<keyword evidence="3" id="KW-1185">Reference proteome</keyword>
<dbReference type="GeneID" id="9065313"/>
<dbReference type="Proteomes" id="UP000007800">
    <property type="component" value="Unassembled WGS sequence"/>
</dbReference>
<proteinExistence type="predicted"/>
<sequence length="105" mass="11968">MACQNQDVVEQIIKLVGERVKMEEQMRTAEGARGSAKNELELLENTLSAELTLLRKRLSESERRVGEVEEEKTQLKTELEEHLAHPEDETILIDAAKVDPVRNTE</sequence>
<name>C5L2D0_PERM5</name>
<evidence type="ECO:0000313" key="2">
    <source>
        <dbReference type="EMBL" id="EER09142.1"/>
    </source>
</evidence>
<evidence type="ECO:0000256" key="1">
    <source>
        <dbReference type="SAM" id="Coils"/>
    </source>
</evidence>
<dbReference type="AlphaFoldDB" id="C5L2D0"/>
<accession>C5L2D0</accession>
<organism evidence="3">
    <name type="scientific">Perkinsus marinus (strain ATCC 50983 / TXsc)</name>
    <dbReference type="NCBI Taxonomy" id="423536"/>
    <lineage>
        <taxon>Eukaryota</taxon>
        <taxon>Sar</taxon>
        <taxon>Alveolata</taxon>
        <taxon>Perkinsozoa</taxon>
        <taxon>Perkinsea</taxon>
        <taxon>Perkinsida</taxon>
        <taxon>Perkinsidae</taxon>
        <taxon>Perkinsus</taxon>
    </lineage>
</organism>
<keyword evidence="1" id="KW-0175">Coiled coil</keyword>
<feature type="coiled-coil region" evidence="1">
    <location>
        <begin position="19"/>
        <end position="85"/>
    </location>
</feature>